<reference evidence="2 3" key="1">
    <citation type="journal article" date="2012" name="Genome Biol.">
        <title>Genome and low-iron response of an oceanic diatom adapted to chronic iron limitation.</title>
        <authorList>
            <person name="Lommer M."/>
            <person name="Specht M."/>
            <person name="Roy A.S."/>
            <person name="Kraemer L."/>
            <person name="Andreson R."/>
            <person name="Gutowska M.A."/>
            <person name="Wolf J."/>
            <person name="Bergner S.V."/>
            <person name="Schilhabel M.B."/>
            <person name="Klostermeier U.C."/>
            <person name="Beiko R.G."/>
            <person name="Rosenstiel P."/>
            <person name="Hippler M."/>
            <person name="Laroche J."/>
        </authorList>
    </citation>
    <scope>NUCLEOTIDE SEQUENCE [LARGE SCALE GENOMIC DNA]</scope>
    <source>
        <strain evidence="2 3">CCMP1005</strain>
    </source>
</reference>
<gene>
    <name evidence="2" type="ORF">THAOC_02670</name>
</gene>
<sequence>MATNAAASPGRRRTLPGHGTLLLVAVVAALGANLRMLVNETQSPRPRDHEHGWLPVAAVAERRSAGDHGGPPAYGKNSSTLITNHNDKNGLLVPPALEVPSQPTRTANGTRLASQAQVTRSLDLNSSATKDGNTYSDASVAAVSAEIRTNSMATMTASEPAPLQGTAVIQLYGELGNHLQILAHYFAVQVIALEEFNLNLTLHVRKQKARKAKSAAENAMCIKSFEHVDFDECSWEVNTTNGHGVSISKGEYCQSKLNDQMASLHGLHARTNFTHKHFFSYIQSLQLEQYKDSESIRTLLRRYVDMCRDPVIQQLYRDQSVGWSENEPHPFLVSIDRIHATQQLIDEVYSRGMPGYFAFDDETKISSGCCASLPEPDEHVFHYRSFVVDLPKTHIGWGGAELVPAKAAELLSQSVPPGSRVALVAGRAAPHRVQAYKEAFHNRSLVVRAVSGQSAIQDFCFLAHAQAGLWGTVQSSYVNWASLISTKLQHATLYGVNYPARKKNVTGRTSSNMEMRQLIHWPVFHVPDDEVW</sequence>
<keyword evidence="3" id="KW-1185">Reference proteome</keyword>
<dbReference type="OrthoDB" id="48529at2759"/>
<evidence type="ECO:0000256" key="1">
    <source>
        <dbReference type="SAM" id="Phobius"/>
    </source>
</evidence>
<keyword evidence="1" id="KW-1133">Transmembrane helix</keyword>
<dbReference type="EMBL" id="AGNL01002838">
    <property type="protein sequence ID" value="EJK75605.1"/>
    <property type="molecule type" value="Genomic_DNA"/>
</dbReference>
<evidence type="ECO:0000313" key="3">
    <source>
        <dbReference type="Proteomes" id="UP000266841"/>
    </source>
</evidence>
<name>K0TDU9_THAOC</name>
<keyword evidence="1" id="KW-0812">Transmembrane</keyword>
<dbReference type="Proteomes" id="UP000266841">
    <property type="component" value="Unassembled WGS sequence"/>
</dbReference>
<organism evidence="2 3">
    <name type="scientific">Thalassiosira oceanica</name>
    <name type="common">Marine diatom</name>
    <dbReference type="NCBI Taxonomy" id="159749"/>
    <lineage>
        <taxon>Eukaryota</taxon>
        <taxon>Sar</taxon>
        <taxon>Stramenopiles</taxon>
        <taxon>Ochrophyta</taxon>
        <taxon>Bacillariophyta</taxon>
        <taxon>Coscinodiscophyceae</taxon>
        <taxon>Thalassiosirophycidae</taxon>
        <taxon>Thalassiosirales</taxon>
        <taxon>Thalassiosiraceae</taxon>
        <taxon>Thalassiosira</taxon>
    </lineage>
</organism>
<proteinExistence type="predicted"/>
<keyword evidence="1" id="KW-0472">Membrane</keyword>
<dbReference type="eggNOG" id="ENOG502SUSC">
    <property type="taxonomic scope" value="Eukaryota"/>
</dbReference>
<protein>
    <submittedName>
        <fullName evidence="2">Uncharacterized protein</fullName>
    </submittedName>
</protein>
<accession>K0TDU9</accession>
<dbReference type="AlphaFoldDB" id="K0TDU9"/>
<feature type="transmembrane region" description="Helical" evidence="1">
    <location>
        <begin position="21"/>
        <end position="38"/>
    </location>
</feature>
<comment type="caution">
    <text evidence="2">The sequence shown here is derived from an EMBL/GenBank/DDBJ whole genome shotgun (WGS) entry which is preliminary data.</text>
</comment>
<evidence type="ECO:0000313" key="2">
    <source>
        <dbReference type="EMBL" id="EJK75605.1"/>
    </source>
</evidence>